<dbReference type="PANTHER" id="PTHR33527:SF23">
    <property type="entry name" value="RRM DOMAIN-CONTAINING PROTEIN"/>
    <property type="match status" value="1"/>
</dbReference>
<name>A0A8T0NPQ0_PANVG</name>
<evidence type="ECO:0000313" key="2">
    <source>
        <dbReference type="Proteomes" id="UP000823388"/>
    </source>
</evidence>
<keyword evidence="2" id="KW-1185">Reference proteome</keyword>
<proteinExistence type="predicted"/>
<gene>
    <name evidence="1" type="ORF">PVAP13_9KG331500</name>
</gene>
<dbReference type="EMBL" id="CM029053">
    <property type="protein sequence ID" value="KAG2550545.1"/>
    <property type="molecule type" value="Genomic_DNA"/>
</dbReference>
<reference evidence="1" key="1">
    <citation type="submission" date="2020-05" db="EMBL/GenBank/DDBJ databases">
        <title>WGS assembly of Panicum virgatum.</title>
        <authorList>
            <person name="Lovell J.T."/>
            <person name="Jenkins J."/>
            <person name="Shu S."/>
            <person name="Juenger T.E."/>
            <person name="Schmutz J."/>
        </authorList>
    </citation>
    <scope>NUCLEOTIDE SEQUENCE</scope>
    <source>
        <strain evidence="1">AP13</strain>
    </source>
</reference>
<comment type="caution">
    <text evidence="1">The sequence shown here is derived from an EMBL/GenBank/DDBJ whole genome shotgun (WGS) entry which is preliminary data.</text>
</comment>
<dbReference type="PANTHER" id="PTHR33527">
    <property type="entry name" value="OS07G0274300 PROTEIN"/>
    <property type="match status" value="1"/>
</dbReference>
<evidence type="ECO:0000313" key="1">
    <source>
        <dbReference type="EMBL" id="KAG2550545.1"/>
    </source>
</evidence>
<dbReference type="AlphaFoldDB" id="A0A8T0NPQ0"/>
<protein>
    <submittedName>
        <fullName evidence="1">Uncharacterized protein</fullName>
    </submittedName>
</protein>
<accession>A0A8T0NPQ0</accession>
<sequence length="253" mass="28179">MRSNNKVVRVLGVLNARATARQAYQVVLARPTELEVAKNVVCLLLWLETIMGVQALDSASALFGYILHGHPLPAPLEGIPTIVGLCGGGRLVDLRFFKFHRDLVARGVAVIRDNIGALVFDDHLHARLRRFEEDANSSSTPRPLPAPELMAPFVAASRTPPEESRTAFVAFPECRCHRPCSQDIVNYFEKTLGFGRCIERVETERPGAGQATKHGIIVFMSEELRNEAMFQETAAFFRVDGHDTWVQLYMPPL</sequence>
<organism evidence="1 2">
    <name type="scientific">Panicum virgatum</name>
    <name type="common">Blackwell switchgrass</name>
    <dbReference type="NCBI Taxonomy" id="38727"/>
    <lineage>
        <taxon>Eukaryota</taxon>
        <taxon>Viridiplantae</taxon>
        <taxon>Streptophyta</taxon>
        <taxon>Embryophyta</taxon>
        <taxon>Tracheophyta</taxon>
        <taxon>Spermatophyta</taxon>
        <taxon>Magnoliopsida</taxon>
        <taxon>Liliopsida</taxon>
        <taxon>Poales</taxon>
        <taxon>Poaceae</taxon>
        <taxon>PACMAD clade</taxon>
        <taxon>Panicoideae</taxon>
        <taxon>Panicodae</taxon>
        <taxon>Paniceae</taxon>
        <taxon>Panicinae</taxon>
        <taxon>Panicum</taxon>
        <taxon>Panicum sect. Hiantes</taxon>
    </lineage>
</organism>
<dbReference type="Proteomes" id="UP000823388">
    <property type="component" value="Chromosome 9K"/>
</dbReference>